<dbReference type="EMBL" id="LR899012">
    <property type="protein sequence ID" value="CAD7086620.1"/>
    <property type="molecule type" value="Genomic_DNA"/>
</dbReference>
<keyword evidence="3" id="KW-1185">Reference proteome</keyword>
<feature type="compositionally biased region" description="Polar residues" evidence="1">
    <location>
        <begin position="45"/>
        <end position="74"/>
    </location>
</feature>
<dbReference type="InterPro" id="IPR051189">
    <property type="entry name" value="Splicing_assoc_domain"/>
</dbReference>
<proteinExistence type="predicted"/>
<evidence type="ECO:0000313" key="2">
    <source>
        <dbReference type="EMBL" id="CAD7086620.1"/>
    </source>
</evidence>
<feature type="compositionally biased region" description="Low complexity" evidence="1">
    <location>
        <begin position="17"/>
        <end position="26"/>
    </location>
</feature>
<sequence length="681" mass="75654">MDQFSHDLTLALEETSRTGGVRAGRWGARRRTRSTGNLPCAPQPTEDSSSSPTDAGNDIQNNQNPDGLNNSILSDSDDRHDLPQSLKNQQLLGNFESDSLNENFSPARIFRPNTRRKRKFKRMAVEYETTPSTPGAPGENATNPIFPVGGTIKKRVLKHTAQENFCGKRKRSHRDRYYDHDHAKLHSSSVPRHRDIYAPKSSYQEHKIRTRSFSTATKPSFDRILPLNKNIISKIERISQQQKPKMEQTPFTFTPVHLGGSVVATTATTSHSLATATESIPISNPEQIVQLAIRNAALNNSLIGQTVASDLRPVETTQQPQKSGSFGSSFTATATIPEGLVLNKKQPPGTIELVSLPSRRKHKRNRIRREQLRAQLRCNAPNPMDCSDLNDFLSSSSLSSSESEGAETNESDREGDDELTDWPGNEVMVNLASKNDFKRKSSKKPGLPQIKSDDYAAGIDDDDTLMSADEPIGSQYNLPNSTKPMQSQPIAIAGSISGVPQHLPIRQIESEMSGETSNHFLSSPPSHLTENREIRAGCRRIREGRPGFTIMTSVNERLARFLQDGRQSQLRLPEIEVHEHEKLLNLAKLYSLQMSVDNGCAVLTKTSNTTQSVKIDQSHLGHRFFMSDYKRRCFDFPFTDANDNSNDEFGDDNPLSGDNLDDEQTTSAAGQTLTQSFGMIS</sequence>
<feature type="region of interest" description="Disordered" evidence="1">
    <location>
        <begin position="1"/>
        <end position="83"/>
    </location>
</feature>
<accession>A0A7R8UU03</accession>
<name>A0A7R8UU03_HERIL</name>
<dbReference type="AlphaFoldDB" id="A0A7R8UU03"/>
<feature type="compositionally biased region" description="Low complexity" evidence="1">
    <location>
        <begin position="393"/>
        <end position="403"/>
    </location>
</feature>
<evidence type="ECO:0000313" key="3">
    <source>
        <dbReference type="Proteomes" id="UP000594454"/>
    </source>
</evidence>
<dbReference type="FunCoup" id="A0A7R8UU03">
    <property type="interactions" value="766"/>
</dbReference>
<feature type="region of interest" description="Disordered" evidence="1">
    <location>
        <begin position="372"/>
        <end position="455"/>
    </location>
</feature>
<organism evidence="2 3">
    <name type="scientific">Hermetia illucens</name>
    <name type="common">Black soldier fly</name>
    <dbReference type="NCBI Taxonomy" id="343691"/>
    <lineage>
        <taxon>Eukaryota</taxon>
        <taxon>Metazoa</taxon>
        <taxon>Ecdysozoa</taxon>
        <taxon>Arthropoda</taxon>
        <taxon>Hexapoda</taxon>
        <taxon>Insecta</taxon>
        <taxon>Pterygota</taxon>
        <taxon>Neoptera</taxon>
        <taxon>Endopterygota</taxon>
        <taxon>Diptera</taxon>
        <taxon>Brachycera</taxon>
        <taxon>Stratiomyomorpha</taxon>
        <taxon>Stratiomyidae</taxon>
        <taxon>Hermetiinae</taxon>
        <taxon>Hermetia</taxon>
    </lineage>
</organism>
<feature type="region of interest" description="Disordered" evidence="1">
    <location>
        <begin position="644"/>
        <end position="681"/>
    </location>
</feature>
<dbReference type="OrthoDB" id="6095487at2759"/>
<dbReference type="PANTHER" id="PTHR14195">
    <property type="entry name" value="G PATCH DOMAIN CONTAINING PROTEIN 2"/>
    <property type="match status" value="1"/>
</dbReference>
<gene>
    <name evidence="2" type="ORF">HERILL_LOCUS9380</name>
</gene>
<evidence type="ECO:0000256" key="1">
    <source>
        <dbReference type="SAM" id="MobiDB-lite"/>
    </source>
</evidence>
<reference evidence="2 3" key="1">
    <citation type="submission" date="2020-11" db="EMBL/GenBank/DDBJ databases">
        <authorList>
            <person name="Wallbank WR R."/>
            <person name="Pardo Diaz C."/>
            <person name="Kozak K."/>
            <person name="Martin S."/>
            <person name="Jiggins C."/>
            <person name="Moest M."/>
            <person name="Warren A I."/>
            <person name="Generalovic N T."/>
            <person name="Byers J.R.P. K."/>
            <person name="Montejo-Kovacevich G."/>
            <person name="Yen C E."/>
        </authorList>
    </citation>
    <scope>NUCLEOTIDE SEQUENCE [LARGE SCALE GENOMIC DNA]</scope>
</reference>
<protein>
    <submittedName>
        <fullName evidence="2">Uncharacterized protein</fullName>
    </submittedName>
</protein>
<dbReference type="Proteomes" id="UP000594454">
    <property type="component" value="Chromosome 4"/>
</dbReference>
<dbReference type="InParanoid" id="A0A7R8UU03"/>
<feature type="compositionally biased region" description="Acidic residues" evidence="1">
    <location>
        <begin position="404"/>
        <end position="420"/>
    </location>
</feature>
<feature type="compositionally biased region" description="Polar residues" evidence="1">
    <location>
        <begin position="665"/>
        <end position="681"/>
    </location>
</feature>